<feature type="domain" description="Transglutaminase-like" evidence="1">
    <location>
        <begin position="175"/>
        <end position="240"/>
    </location>
</feature>
<dbReference type="SMART" id="SM00460">
    <property type="entry name" value="TGc"/>
    <property type="match status" value="1"/>
</dbReference>
<accession>A0A4R2KYC8</accession>
<dbReference type="InterPro" id="IPR038765">
    <property type="entry name" value="Papain-like_cys_pep_sf"/>
</dbReference>
<evidence type="ECO:0000313" key="2">
    <source>
        <dbReference type="EMBL" id="TCO76399.1"/>
    </source>
</evidence>
<dbReference type="Proteomes" id="UP000295765">
    <property type="component" value="Unassembled WGS sequence"/>
</dbReference>
<protein>
    <submittedName>
        <fullName evidence="2">Transglutaminase-like putative cysteine protease</fullName>
    </submittedName>
</protein>
<dbReference type="RefSeq" id="WP_132545657.1">
    <property type="nucleotide sequence ID" value="NZ_SLWY01000030.1"/>
</dbReference>
<dbReference type="InterPro" id="IPR013589">
    <property type="entry name" value="Bac_transglu_N"/>
</dbReference>
<organism evidence="2 3">
    <name type="scientific">Plasticicumulans lactativorans</name>
    <dbReference type="NCBI Taxonomy" id="1133106"/>
    <lineage>
        <taxon>Bacteria</taxon>
        <taxon>Pseudomonadati</taxon>
        <taxon>Pseudomonadota</taxon>
        <taxon>Gammaproteobacteria</taxon>
        <taxon>Candidatus Competibacteraceae</taxon>
        <taxon>Plasticicumulans</taxon>
    </lineage>
</organism>
<dbReference type="PANTHER" id="PTHR33490">
    <property type="entry name" value="BLR5614 PROTEIN-RELATED"/>
    <property type="match status" value="1"/>
</dbReference>
<keyword evidence="2" id="KW-0645">Protease</keyword>
<dbReference type="GO" id="GO:0008233">
    <property type="term" value="F:peptidase activity"/>
    <property type="evidence" value="ECO:0007669"/>
    <property type="project" value="UniProtKB-KW"/>
</dbReference>
<dbReference type="EMBL" id="SLWY01000030">
    <property type="protein sequence ID" value="TCO76399.1"/>
    <property type="molecule type" value="Genomic_DNA"/>
</dbReference>
<evidence type="ECO:0000259" key="1">
    <source>
        <dbReference type="SMART" id="SM00460"/>
    </source>
</evidence>
<gene>
    <name evidence="2" type="ORF">EV699_13022</name>
</gene>
<dbReference type="Gene3D" id="3.10.620.30">
    <property type="match status" value="1"/>
</dbReference>
<dbReference type="OrthoDB" id="9804872at2"/>
<dbReference type="AlphaFoldDB" id="A0A4R2KYC8"/>
<dbReference type="InterPro" id="IPR002931">
    <property type="entry name" value="Transglutaminase-like"/>
</dbReference>
<sequence>MQRLRITHLTEYQFAVPVQLGAHRLMLCPREGHDVHIEQSSLVIAPAHRLRWQRDTVDNIVAVATFDDIPAHALAITSEVLIQQFDVAPLDFLVDEYAVNHPFAYAAHEYAELLPFLQPLYPAEQGAVRDWLGGLGLLGRSFETFVLLDTLNRAIARHFEYRMREEPGVQSPAQTLARRSGSCRDYATLFIEACRGLGLASRFVSGYLHNPGADSGPSSTHAWAEVYLPGPGWKGFDQTGGVLVGADHIPVSVARHPETVPPVAGSYFGPADPPPLLAVDVHVVRV</sequence>
<proteinExistence type="predicted"/>
<keyword evidence="2" id="KW-0378">Hydrolase</keyword>
<keyword evidence="3" id="KW-1185">Reference proteome</keyword>
<name>A0A4R2KYC8_9GAMM</name>
<dbReference type="PANTHER" id="PTHR33490:SF1">
    <property type="entry name" value="SLL1233 PROTEIN"/>
    <property type="match status" value="1"/>
</dbReference>
<evidence type="ECO:0000313" key="3">
    <source>
        <dbReference type="Proteomes" id="UP000295765"/>
    </source>
</evidence>
<comment type="caution">
    <text evidence="2">The sequence shown here is derived from an EMBL/GenBank/DDBJ whole genome shotgun (WGS) entry which is preliminary data.</text>
</comment>
<dbReference type="GO" id="GO:0006508">
    <property type="term" value="P:proteolysis"/>
    <property type="evidence" value="ECO:0007669"/>
    <property type="project" value="UniProtKB-KW"/>
</dbReference>
<dbReference type="Pfam" id="PF08379">
    <property type="entry name" value="Bact_transglu_N"/>
    <property type="match status" value="1"/>
</dbReference>
<dbReference type="SUPFAM" id="SSF54001">
    <property type="entry name" value="Cysteine proteinases"/>
    <property type="match status" value="1"/>
</dbReference>
<reference evidence="2 3" key="1">
    <citation type="submission" date="2019-03" db="EMBL/GenBank/DDBJ databases">
        <title>Genomic Encyclopedia of Type Strains, Phase IV (KMG-IV): sequencing the most valuable type-strain genomes for metagenomic binning, comparative biology and taxonomic classification.</title>
        <authorList>
            <person name="Goeker M."/>
        </authorList>
    </citation>
    <scope>NUCLEOTIDE SEQUENCE [LARGE SCALE GENOMIC DNA]</scope>
    <source>
        <strain evidence="2 3">DSM 25287</strain>
    </source>
</reference>
<dbReference type="Pfam" id="PF01841">
    <property type="entry name" value="Transglut_core"/>
    <property type="match status" value="1"/>
</dbReference>